<accession>A0A5K7S8X0</accession>
<protein>
    <submittedName>
        <fullName evidence="1">Uncharacterized protein</fullName>
    </submittedName>
</protein>
<dbReference type="AlphaFoldDB" id="A0A5K7S8X0"/>
<evidence type="ECO:0000313" key="1">
    <source>
        <dbReference type="EMBL" id="BBE18008.1"/>
    </source>
</evidence>
<proteinExistence type="predicted"/>
<sequence>MTCFFDLLFDKNLLIQNLLENQKKFWPGNFKNQGIESFKLPVNSSLRF</sequence>
<dbReference type="KEGG" id="anf:AQPE_2167"/>
<organism evidence="1 2">
    <name type="scientific">Aquipluma nitroreducens</name>
    <dbReference type="NCBI Taxonomy" id="2010828"/>
    <lineage>
        <taxon>Bacteria</taxon>
        <taxon>Pseudomonadati</taxon>
        <taxon>Bacteroidota</taxon>
        <taxon>Bacteroidia</taxon>
        <taxon>Marinilabiliales</taxon>
        <taxon>Prolixibacteraceae</taxon>
        <taxon>Aquipluma</taxon>
    </lineage>
</organism>
<dbReference type="Proteomes" id="UP001193389">
    <property type="component" value="Chromosome"/>
</dbReference>
<gene>
    <name evidence="1" type="ORF">AQPE_2167</name>
</gene>
<dbReference type="EMBL" id="AP018694">
    <property type="protein sequence ID" value="BBE18008.1"/>
    <property type="molecule type" value="Genomic_DNA"/>
</dbReference>
<keyword evidence="2" id="KW-1185">Reference proteome</keyword>
<evidence type="ECO:0000313" key="2">
    <source>
        <dbReference type="Proteomes" id="UP001193389"/>
    </source>
</evidence>
<reference evidence="1" key="1">
    <citation type="journal article" date="2020" name="Int. J. Syst. Evol. Microbiol.">
        <title>Aquipluma nitroreducens gen. nov. sp. nov., a novel facultatively anaerobic bacterium isolated from a freshwater lake.</title>
        <authorList>
            <person name="Watanabe M."/>
            <person name="Kojima H."/>
            <person name="Fukui M."/>
        </authorList>
    </citation>
    <scope>NUCLEOTIDE SEQUENCE</scope>
    <source>
        <strain evidence="1">MeG22</strain>
    </source>
</reference>
<name>A0A5K7S8X0_9BACT</name>